<evidence type="ECO:0000256" key="2">
    <source>
        <dbReference type="PROSITE-ProRule" id="PRU00169"/>
    </source>
</evidence>
<sequence>MIVDEDHPHDVHRLSMNHADPAVLIQMHQDRHNKEWTGVRSEPPESIRRIIEGSARKHIETFSMIQPTSSMALPVTATTDRRRVGRPKQDPNCWYGGIVAIESRCQESAFDPGPHRVSDLHRPLPHPVDSELRRSAPDGHTGRHHSMRFGRPPMTIVVASDHRIFVRSLVTVLSRDALDVVGVGYSPIQAVDQVRAHRPDVCLLDRRFSTAETLGIVDAVLAASPSTRVVLLTEGDRRDTANAALHAGAAGCVHKTHGVTALLRAIHIVAGGGTATESADPWVRHESAEVEAARRLAAHLTVREWQCLELLVEGLDSKAMAARLTISVPTVRSHVQGLLTKLGVHSRLEATSFAIRYSLVNPTVSA</sequence>
<dbReference type="RefSeq" id="WP_379584859.1">
    <property type="nucleotide sequence ID" value="NZ_JBHSQW010000025.1"/>
</dbReference>
<name>A0ABW1J2Y2_9PSEU</name>
<dbReference type="SUPFAM" id="SSF52172">
    <property type="entry name" value="CheY-like"/>
    <property type="match status" value="1"/>
</dbReference>
<dbReference type="Gene3D" id="3.40.50.2300">
    <property type="match status" value="1"/>
</dbReference>
<keyword evidence="1" id="KW-0238">DNA-binding</keyword>
<keyword evidence="7" id="KW-1185">Reference proteome</keyword>
<dbReference type="PROSITE" id="PS50110">
    <property type="entry name" value="RESPONSE_REGULATORY"/>
    <property type="match status" value="1"/>
</dbReference>
<keyword evidence="2" id="KW-0597">Phosphoprotein</keyword>
<feature type="modified residue" description="4-aspartylphosphate" evidence="2">
    <location>
        <position position="205"/>
    </location>
</feature>
<dbReference type="CDD" id="cd06170">
    <property type="entry name" value="LuxR_C_like"/>
    <property type="match status" value="1"/>
</dbReference>
<dbReference type="SMART" id="SM00448">
    <property type="entry name" value="REC"/>
    <property type="match status" value="1"/>
</dbReference>
<dbReference type="Pfam" id="PF00196">
    <property type="entry name" value="GerE"/>
    <property type="match status" value="1"/>
</dbReference>
<dbReference type="InterPro" id="IPR000792">
    <property type="entry name" value="Tscrpt_reg_LuxR_C"/>
</dbReference>
<dbReference type="InterPro" id="IPR016032">
    <property type="entry name" value="Sig_transdc_resp-reg_C-effctor"/>
</dbReference>
<dbReference type="SUPFAM" id="SSF46894">
    <property type="entry name" value="C-terminal effector domain of the bipartite response regulators"/>
    <property type="match status" value="1"/>
</dbReference>
<feature type="region of interest" description="Disordered" evidence="3">
    <location>
        <begin position="110"/>
        <end position="148"/>
    </location>
</feature>
<dbReference type="Pfam" id="PF00072">
    <property type="entry name" value="Response_reg"/>
    <property type="match status" value="1"/>
</dbReference>
<evidence type="ECO:0000259" key="5">
    <source>
        <dbReference type="PROSITE" id="PS50110"/>
    </source>
</evidence>
<reference evidence="7" key="1">
    <citation type="journal article" date="2019" name="Int. J. Syst. Evol. Microbiol.">
        <title>The Global Catalogue of Microorganisms (GCM) 10K type strain sequencing project: providing services to taxonomists for standard genome sequencing and annotation.</title>
        <authorList>
            <consortium name="The Broad Institute Genomics Platform"/>
            <consortium name="The Broad Institute Genome Sequencing Center for Infectious Disease"/>
            <person name="Wu L."/>
            <person name="Ma J."/>
        </authorList>
    </citation>
    <scope>NUCLEOTIDE SEQUENCE [LARGE SCALE GENOMIC DNA]</scope>
    <source>
        <strain evidence="7">CCM 8391</strain>
    </source>
</reference>
<evidence type="ECO:0000313" key="7">
    <source>
        <dbReference type="Proteomes" id="UP001596302"/>
    </source>
</evidence>
<dbReference type="PANTHER" id="PTHR43214:SF43">
    <property type="entry name" value="TWO-COMPONENT RESPONSE REGULATOR"/>
    <property type="match status" value="1"/>
</dbReference>
<dbReference type="SMART" id="SM00421">
    <property type="entry name" value="HTH_LUXR"/>
    <property type="match status" value="1"/>
</dbReference>
<evidence type="ECO:0000313" key="6">
    <source>
        <dbReference type="EMBL" id="MFC5994840.1"/>
    </source>
</evidence>
<dbReference type="InterPro" id="IPR011006">
    <property type="entry name" value="CheY-like_superfamily"/>
</dbReference>
<feature type="domain" description="HTH luxR-type" evidence="4">
    <location>
        <begin position="293"/>
        <end position="358"/>
    </location>
</feature>
<gene>
    <name evidence="6" type="ORF">ACFQE5_11535</name>
</gene>
<organism evidence="6 7">
    <name type="scientific">Pseudonocardia hispaniensis</name>
    <dbReference type="NCBI Taxonomy" id="904933"/>
    <lineage>
        <taxon>Bacteria</taxon>
        <taxon>Bacillati</taxon>
        <taxon>Actinomycetota</taxon>
        <taxon>Actinomycetes</taxon>
        <taxon>Pseudonocardiales</taxon>
        <taxon>Pseudonocardiaceae</taxon>
        <taxon>Pseudonocardia</taxon>
    </lineage>
</organism>
<accession>A0ABW1J2Y2</accession>
<dbReference type="PANTHER" id="PTHR43214">
    <property type="entry name" value="TWO-COMPONENT RESPONSE REGULATOR"/>
    <property type="match status" value="1"/>
</dbReference>
<dbReference type="PROSITE" id="PS50043">
    <property type="entry name" value="HTH_LUXR_2"/>
    <property type="match status" value="1"/>
</dbReference>
<feature type="domain" description="Response regulatory" evidence="5">
    <location>
        <begin position="155"/>
        <end position="270"/>
    </location>
</feature>
<proteinExistence type="predicted"/>
<dbReference type="InterPro" id="IPR001789">
    <property type="entry name" value="Sig_transdc_resp-reg_receiver"/>
</dbReference>
<evidence type="ECO:0000256" key="3">
    <source>
        <dbReference type="SAM" id="MobiDB-lite"/>
    </source>
</evidence>
<evidence type="ECO:0000259" key="4">
    <source>
        <dbReference type="PROSITE" id="PS50043"/>
    </source>
</evidence>
<dbReference type="PRINTS" id="PR00038">
    <property type="entry name" value="HTHLUXR"/>
</dbReference>
<evidence type="ECO:0000256" key="1">
    <source>
        <dbReference type="ARBA" id="ARBA00023125"/>
    </source>
</evidence>
<protein>
    <submittedName>
        <fullName evidence="6">LuxR C-terminal-related transcriptional regulator</fullName>
    </submittedName>
</protein>
<comment type="caution">
    <text evidence="6">The sequence shown here is derived from an EMBL/GenBank/DDBJ whole genome shotgun (WGS) entry which is preliminary data.</text>
</comment>
<dbReference type="InterPro" id="IPR039420">
    <property type="entry name" value="WalR-like"/>
</dbReference>
<dbReference type="Proteomes" id="UP001596302">
    <property type="component" value="Unassembled WGS sequence"/>
</dbReference>
<feature type="compositionally biased region" description="Basic and acidic residues" evidence="3">
    <location>
        <begin position="113"/>
        <end position="141"/>
    </location>
</feature>
<dbReference type="EMBL" id="JBHSQW010000025">
    <property type="protein sequence ID" value="MFC5994840.1"/>
    <property type="molecule type" value="Genomic_DNA"/>
</dbReference>